<feature type="domain" description="DUF551" evidence="1">
    <location>
        <begin position="3"/>
        <end position="67"/>
    </location>
</feature>
<accession>X0Y4U8</accession>
<dbReference type="Pfam" id="PF04448">
    <property type="entry name" value="DUF551"/>
    <property type="match status" value="1"/>
</dbReference>
<dbReference type="InterPro" id="IPR007539">
    <property type="entry name" value="DUF551"/>
</dbReference>
<comment type="caution">
    <text evidence="2">The sequence shown here is derived from an EMBL/GenBank/DDBJ whole genome shotgun (WGS) entry which is preliminary data.</text>
</comment>
<gene>
    <name evidence="2" type="ORF">S01H1_77410</name>
</gene>
<name>X0Y4U8_9ZZZZ</name>
<dbReference type="EMBL" id="BARS01052017">
    <property type="protein sequence ID" value="GAG50795.1"/>
    <property type="molecule type" value="Genomic_DNA"/>
</dbReference>
<protein>
    <recommendedName>
        <fullName evidence="1">DUF551 domain-containing protein</fullName>
    </recommendedName>
</protein>
<sequence length="70" mass="8371">MDWIDIRIALPHPQLWVLAVQKSGQMTVMFMHYLDGRLEWADEELRKNTGIDANDQVMFWRELPKPPMME</sequence>
<dbReference type="AlphaFoldDB" id="X0Y4U8"/>
<organism evidence="2">
    <name type="scientific">marine sediment metagenome</name>
    <dbReference type="NCBI Taxonomy" id="412755"/>
    <lineage>
        <taxon>unclassified sequences</taxon>
        <taxon>metagenomes</taxon>
        <taxon>ecological metagenomes</taxon>
    </lineage>
</organism>
<reference evidence="2" key="1">
    <citation type="journal article" date="2014" name="Front. Microbiol.">
        <title>High frequency of phylogenetically diverse reductive dehalogenase-homologous genes in deep subseafloor sedimentary metagenomes.</title>
        <authorList>
            <person name="Kawai M."/>
            <person name="Futagami T."/>
            <person name="Toyoda A."/>
            <person name="Takaki Y."/>
            <person name="Nishi S."/>
            <person name="Hori S."/>
            <person name="Arai W."/>
            <person name="Tsubouchi T."/>
            <person name="Morono Y."/>
            <person name="Uchiyama I."/>
            <person name="Ito T."/>
            <person name="Fujiyama A."/>
            <person name="Inagaki F."/>
            <person name="Takami H."/>
        </authorList>
    </citation>
    <scope>NUCLEOTIDE SEQUENCE</scope>
    <source>
        <strain evidence="2">Expedition CK06-06</strain>
    </source>
</reference>
<proteinExistence type="predicted"/>
<evidence type="ECO:0000313" key="2">
    <source>
        <dbReference type="EMBL" id="GAG50795.1"/>
    </source>
</evidence>
<evidence type="ECO:0000259" key="1">
    <source>
        <dbReference type="Pfam" id="PF04448"/>
    </source>
</evidence>